<sequence length="29" mass="3360">NRITNDELKELRKAVVGKRIGEIIREDGH</sequence>
<feature type="non-terminal residue" evidence="1">
    <location>
        <position position="1"/>
    </location>
</feature>
<protein>
    <submittedName>
        <fullName evidence="1">Uncharacterized protein</fullName>
    </submittedName>
</protein>
<dbReference type="EMBL" id="BARW01007398">
    <property type="protein sequence ID" value="GAI87232.1"/>
    <property type="molecule type" value="Genomic_DNA"/>
</dbReference>
<accession>X1S2F1</accession>
<gene>
    <name evidence="1" type="ORF">S12H4_15416</name>
</gene>
<evidence type="ECO:0000313" key="1">
    <source>
        <dbReference type="EMBL" id="GAI87232.1"/>
    </source>
</evidence>
<proteinExistence type="predicted"/>
<comment type="caution">
    <text evidence="1">The sequence shown here is derived from an EMBL/GenBank/DDBJ whole genome shotgun (WGS) entry which is preliminary data.</text>
</comment>
<organism evidence="1">
    <name type="scientific">marine sediment metagenome</name>
    <dbReference type="NCBI Taxonomy" id="412755"/>
    <lineage>
        <taxon>unclassified sequences</taxon>
        <taxon>metagenomes</taxon>
        <taxon>ecological metagenomes</taxon>
    </lineage>
</organism>
<name>X1S2F1_9ZZZZ</name>
<reference evidence="1" key="1">
    <citation type="journal article" date="2014" name="Front. Microbiol.">
        <title>High frequency of phylogenetically diverse reductive dehalogenase-homologous genes in deep subseafloor sedimentary metagenomes.</title>
        <authorList>
            <person name="Kawai M."/>
            <person name="Futagami T."/>
            <person name="Toyoda A."/>
            <person name="Takaki Y."/>
            <person name="Nishi S."/>
            <person name="Hori S."/>
            <person name="Arai W."/>
            <person name="Tsubouchi T."/>
            <person name="Morono Y."/>
            <person name="Uchiyama I."/>
            <person name="Ito T."/>
            <person name="Fujiyama A."/>
            <person name="Inagaki F."/>
            <person name="Takami H."/>
        </authorList>
    </citation>
    <scope>NUCLEOTIDE SEQUENCE</scope>
    <source>
        <strain evidence="1">Expedition CK06-06</strain>
    </source>
</reference>
<dbReference type="AlphaFoldDB" id="X1S2F1"/>